<dbReference type="InterPro" id="IPR010985">
    <property type="entry name" value="Ribbon_hlx_hlx"/>
</dbReference>
<dbReference type="STRING" id="420953.SAMN05192543_103670"/>
<dbReference type="PANTHER" id="PTHR36582:SF2">
    <property type="entry name" value="ANTITOXIN PARD"/>
    <property type="match status" value="1"/>
</dbReference>
<sequence>MPTRNVVLTDHQTALVDHLVQSGRYQNASEVLREGLRLVEREEAETRARLEALRDAAHVGLSDIEAGRLRSFGSAQELGHHLDRLAEDALAPAARPKTAR</sequence>
<dbReference type="InterPro" id="IPR022789">
    <property type="entry name" value="ParD"/>
</dbReference>
<protein>
    <submittedName>
        <fullName evidence="3">Antitoxin ParD1/3/4</fullName>
    </submittedName>
</protein>
<dbReference type="EMBL" id="FOQU01000003">
    <property type="protein sequence ID" value="SFI58424.1"/>
    <property type="molecule type" value="Genomic_DNA"/>
</dbReference>
<organism evidence="3 4">
    <name type="scientific">Paraburkholderia megapolitana</name>
    <dbReference type="NCBI Taxonomy" id="420953"/>
    <lineage>
        <taxon>Bacteria</taxon>
        <taxon>Pseudomonadati</taxon>
        <taxon>Pseudomonadota</taxon>
        <taxon>Betaproteobacteria</taxon>
        <taxon>Burkholderiales</taxon>
        <taxon>Burkholderiaceae</taxon>
        <taxon>Paraburkholderia</taxon>
    </lineage>
</organism>
<proteinExistence type="inferred from homology"/>
<keyword evidence="4" id="KW-1185">Reference proteome</keyword>
<comment type="similarity">
    <text evidence="1">Belongs to the ParD antitoxin family.</text>
</comment>
<name>A0A1I3JDZ2_9BURK</name>
<gene>
    <name evidence="3" type="ORF">SAMN05192543_103670</name>
</gene>
<evidence type="ECO:0000313" key="4">
    <source>
        <dbReference type="Proteomes" id="UP000199548"/>
    </source>
</evidence>
<dbReference type="OrthoDB" id="9815501at2"/>
<dbReference type="Pfam" id="PF03693">
    <property type="entry name" value="ParD_antitoxin"/>
    <property type="match status" value="1"/>
</dbReference>
<reference evidence="3 4" key="1">
    <citation type="submission" date="2016-10" db="EMBL/GenBank/DDBJ databases">
        <authorList>
            <person name="de Groot N.N."/>
        </authorList>
    </citation>
    <scope>NUCLEOTIDE SEQUENCE [LARGE SCALE GENOMIC DNA]</scope>
    <source>
        <strain evidence="3 4">LMG 23650</strain>
    </source>
</reference>
<dbReference type="Gene3D" id="6.10.10.120">
    <property type="entry name" value="Antitoxin ParD1-like"/>
    <property type="match status" value="1"/>
</dbReference>
<keyword evidence="2" id="KW-1277">Toxin-antitoxin system</keyword>
<evidence type="ECO:0000313" key="3">
    <source>
        <dbReference type="EMBL" id="SFI58424.1"/>
    </source>
</evidence>
<dbReference type="RefSeq" id="WP_091011553.1">
    <property type="nucleotide sequence ID" value="NZ_CP041745.1"/>
</dbReference>
<dbReference type="AlphaFoldDB" id="A0A1I3JDZ2"/>
<dbReference type="NCBIfam" id="TIGR02606">
    <property type="entry name" value="antidote_CC2985"/>
    <property type="match status" value="1"/>
</dbReference>
<dbReference type="PANTHER" id="PTHR36582">
    <property type="entry name" value="ANTITOXIN PARD"/>
    <property type="match status" value="1"/>
</dbReference>
<accession>A0A1I3JDZ2</accession>
<dbReference type="SUPFAM" id="SSF47598">
    <property type="entry name" value="Ribbon-helix-helix"/>
    <property type="match status" value="1"/>
</dbReference>
<evidence type="ECO:0000256" key="2">
    <source>
        <dbReference type="ARBA" id="ARBA00022649"/>
    </source>
</evidence>
<evidence type="ECO:0000256" key="1">
    <source>
        <dbReference type="ARBA" id="ARBA00008580"/>
    </source>
</evidence>
<dbReference type="GO" id="GO:0006355">
    <property type="term" value="P:regulation of DNA-templated transcription"/>
    <property type="evidence" value="ECO:0007669"/>
    <property type="project" value="InterPro"/>
</dbReference>
<dbReference type="Proteomes" id="UP000199548">
    <property type="component" value="Unassembled WGS sequence"/>
</dbReference>
<dbReference type="InterPro" id="IPR038296">
    <property type="entry name" value="ParD_sf"/>
</dbReference>